<protein>
    <submittedName>
        <fullName evidence="6">LysR substrate-binding domain-containing protein</fullName>
    </submittedName>
</protein>
<gene>
    <name evidence="6" type="ORF">WAE96_03355</name>
</gene>
<evidence type="ECO:0000256" key="3">
    <source>
        <dbReference type="ARBA" id="ARBA00023125"/>
    </source>
</evidence>
<sequence>MRIEQFEQFIALAHHQHFRKAAEVCNLSTSALTRSIQTLELDLACNLLTRSTRSVKLTAAGEVFLQYCQQALDNHALLKQKLSKFTEAKNEKIVIGYSPEAIGLVPQACGKFMQQFPNISIEMQLQDTDTLLQNIRNGQLDLAINAPITTSSGEMFCLPEQVVMFCHKDHPILQSSPVQLSQITKLPMLATVSTNQALGKLINQAATNLNKQDSLRLGTFEQVVNKLSDRNHIALTTLDLMQQVTNNKELVNLSEMIEQSEKLNLELQIAKANLTAPNISELLNFITLEAGARPEIELAKATF</sequence>
<comment type="similarity">
    <text evidence="1">Belongs to the LysR transcriptional regulatory family.</text>
</comment>
<dbReference type="Pfam" id="PF03466">
    <property type="entry name" value="LysR_substrate"/>
    <property type="match status" value="1"/>
</dbReference>
<name>A0ABU8EP53_9GAMM</name>
<dbReference type="Pfam" id="PF00126">
    <property type="entry name" value="HTH_1"/>
    <property type="match status" value="1"/>
</dbReference>
<dbReference type="PANTHER" id="PTHR30126:SF40">
    <property type="entry name" value="HTH-TYPE TRANSCRIPTIONAL REGULATOR GLTR"/>
    <property type="match status" value="1"/>
</dbReference>
<accession>A0ABU8EP53</accession>
<dbReference type="InterPro" id="IPR005119">
    <property type="entry name" value="LysR_subst-bd"/>
</dbReference>
<dbReference type="Gene3D" id="1.10.10.10">
    <property type="entry name" value="Winged helix-like DNA-binding domain superfamily/Winged helix DNA-binding domain"/>
    <property type="match status" value="1"/>
</dbReference>
<dbReference type="InterPro" id="IPR036388">
    <property type="entry name" value="WH-like_DNA-bd_sf"/>
</dbReference>
<evidence type="ECO:0000256" key="2">
    <source>
        <dbReference type="ARBA" id="ARBA00023015"/>
    </source>
</evidence>
<evidence type="ECO:0000259" key="5">
    <source>
        <dbReference type="PROSITE" id="PS50931"/>
    </source>
</evidence>
<keyword evidence="3" id="KW-0238">DNA-binding</keyword>
<proteinExistence type="inferred from homology"/>
<dbReference type="SUPFAM" id="SSF46785">
    <property type="entry name" value="Winged helix' DNA-binding domain"/>
    <property type="match status" value="1"/>
</dbReference>
<keyword evidence="2" id="KW-0805">Transcription regulation</keyword>
<keyword evidence="7" id="KW-1185">Reference proteome</keyword>
<dbReference type="RefSeq" id="WP_010560842.1">
    <property type="nucleotide sequence ID" value="NZ_JBAWKS010000001.1"/>
</dbReference>
<feature type="domain" description="HTH lysR-type" evidence="5">
    <location>
        <begin position="1"/>
        <end position="58"/>
    </location>
</feature>
<organism evidence="6 7">
    <name type="scientific">Pseudoalteromonas spongiae</name>
    <dbReference type="NCBI Taxonomy" id="298657"/>
    <lineage>
        <taxon>Bacteria</taxon>
        <taxon>Pseudomonadati</taxon>
        <taxon>Pseudomonadota</taxon>
        <taxon>Gammaproteobacteria</taxon>
        <taxon>Alteromonadales</taxon>
        <taxon>Pseudoalteromonadaceae</taxon>
        <taxon>Pseudoalteromonas</taxon>
    </lineage>
</organism>
<dbReference type="CDD" id="cd05466">
    <property type="entry name" value="PBP2_LTTR_substrate"/>
    <property type="match status" value="1"/>
</dbReference>
<dbReference type="InterPro" id="IPR036390">
    <property type="entry name" value="WH_DNA-bd_sf"/>
</dbReference>
<dbReference type="EMBL" id="JBAWKS010000001">
    <property type="protein sequence ID" value="MEI4548746.1"/>
    <property type="molecule type" value="Genomic_DNA"/>
</dbReference>
<keyword evidence="4" id="KW-0804">Transcription</keyword>
<dbReference type="InterPro" id="IPR000847">
    <property type="entry name" value="LysR_HTH_N"/>
</dbReference>
<reference evidence="6 7" key="1">
    <citation type="submission" date="2023-12" db="EMBL/GenBank/DDBJ databases">
        <title>Friends and Foes: Symbiotic and Algicidal bacterial influence on Karenia brevis blooms.</title>
        <authorList>
            <person name="Fei C."/>
            <person name="Mohamed A.R."/>
            <person name="Booker A."/>
            <person name="Arshad M."/>
            <person name="Klass S."/>
            <person name="Ahn S."/>
            <person name="Gilbert P.M."/>
            <person name="Heil C.A."/>
            <person name="Martinez J.M."/>
            <person name="Amin S.A."/>
        </authorList>
    </citation>
    <scope>NUCLEOTIDE SEQUENCE [LARGE SCALE GENOMIC DNA]</scope>
    <source>
        <strain evidence="6 7">CE15</strain>
    </source>
</reference>
<comment type="caution">
    <text evidence="6">The sequence shown here is derived from an EMBL/GenBank/DDBJ whole genome shotgun (WGS) entry which is preliminary data.</text>
</comment>
<dbReference type="SUPFAM" id="SSF53850">
    <property type="entry name" value="Periplasmic binding protein-like II"/>
    <property type="match status" value="1"/>
</dbReference>
<evidence type="ECO:0000313" key="7">
    <source>
        <dbReference type="Proteomes" id="UP001382455"/>
    </source>
</evidence>
<dbReference type="Gene3D" id="3.40.190.10">
    <property type="entry name" value="Periplasmic binding protein-like II"/>
    <property type="match status" value="1"/>
</dbReference>
<dbReference type="Proteomes" id="UP001382455">
    <property type="component" value="Unassembled WGS sequence"/>
</dbReference>
<dbReference type="PANTHER" id="PTHR30126">
    <property type="entry name" value="HTH-TYPE TRANSCRIPTIONAL REGULATOR"/>
    <property type="match status" value="1"/>
</dbReference>
<evidence type="ECO:0000256" key="1">
    <source>
        <dbReference type="ARBA" id="ARBA00009437"/>
    </source>
</evidence>
<evidence type="ECO:0000256" key="4">
    <source>
        <dbReference type="ARBA" id="ARBA00023163"/>
    </source>
</evidence>
<dbReference type="PROSITE" id="PS50931">
    <property type="entry name" value="HTH_LYSR"/>
    <property type="match status" value="1"/>
</dbReference>
<evidence type="ECO:0000313" key="6">
    <source>
        <dbReference type="EMBL" id="MEI4548746.1"/>
    </source>
</evidence>